<keyword evidence="1" id="KW-0812">Transmembrane</keyword>
<proteinExistence type="predicted"/>
<feature type="transmembrane region" description="Helical" evidence="1">
    <location>
        <begin position="177"/>
        <end position="198"/>
    </location>
</feature>
<evidence type="ECO:0000313" key="2">
    <source>
        <dbReference type="EMBL" id="BAD84942.1"/>
    </source>
</evidence>
<dbReference type="InParanoid" id="Q5JHC7"/>
<protein>
    <submittedName>
        <fullName evidence="2">Hypothetical membrane protein</fullName>
    </submittedName>
</protein>
<reference evidence="2 3" key="1">
    <citation type="journal article" date="2005" name="Genome Res.">
        <title>Complete genome sequence of the hyperthermophilic archaeon Thermococcus kodakaraensis KOD1 and comparison with Pyrococcus genomes.</title>
        <authorList>
            <person name="Fukui T."/>
            <person name="Atomi H."/>
            <person name="Kanai T."/>
            <person name="Matsumi R."/>
            <person name="Fujiwara S."/>
            <person name="Imanaka T."/>
        </authorList>
    </citation>
    <scope>NUCLEOTIDE SEQUENCE [LARGE SCALE GENOMIC DNA]</scope>
    <source>
        <strain evidence="3">ATCC BAA-918 / JCM 12380 / KOD1</strain>
    </source>
</reference>
<sequence>MESLPCDTRLAPYRVEVESMLPPSKLLKNATGYRLDDGKVEAIVPGRLGSHSPDYEIILSRAESDLNFSVASLRDVLKAGNEEIIDEAFYSLKIDYFKLKFVKEYRQTNITEVSFKPSPPLKWVLRARNVFMAFLQSSYVRAAIAALLISTAFFGAMLLGMFLIAKLPEMNGTLKSALALAVLVIVFVAVFGGLIVVFKHFGPADNDAIPEIPKNPCEKSYNLYPNLEDFHRTALNHIWESERNTTSCEVLQYLHTALSEEELDTLQKTLNVSCP</sequence>
<dbReference type="EMBL" id="AP006878">
    <property type="protein sequence ID" value="BAD84942.1"/>
    <property type="molecule type" value="Genomic_DNA"/>
</dbReference>
<organism evidence="2 3">
    <name type="scientific">Thermococcus kodakarensis (strain ATCC BAA-918 / JCM 12380 / KOD1)</name>
    <name type="common">Pyrococcus kodakaraensis (strain KOD1)</name>
    <dbReference type="NCBI Taxonomy" id="69014"/>
    <lineage>
        <taxon>Archaea</taxon>
        <taxon>Methanobacteriati</taxon>
        <taxon>Methanobacteriota</taxon>
        <taxon>Thermococci</taxon>
        <taxon>Thermococcales</taxon>
        <taxon>Thermococcaceae</taxon>
        <taxon>Thermococcus</taxon>
    </lineage>
</organism>
<dbReference type="PATRIC" id="fig|69014.16.peg.732"/>
<keyword evidence="3" id="KW-1185">Reference proteome</keyword>
<gene>
    <name evidence="2" type="ordered locus">TK0753</name>
</gene>
<name>Q5JHC7_THEKO</name>
<evidence type="ECO:0000313" key="3">
    <source>
        <dbReference type="Proteomes" id="UP000000536"/>
    </source>
</evidence>
<dbReference type="Proteomes" id="UP000000536">
    <property type="component" value="Chromosome"/>
</dbReference>
<evidence type="ECO:0000256" key="1">
    <source>
        <dbReference type="SAM" id="Phobius"/>
    </source>
</evidence>
<dbReference type="STRING" id="69014.TK0753"/>
<dbReference type="EnsemblBacteria" id="BAD84942">
    <property type="protein sequence ID" value="BAD84942"/>
    <property type="gene ID" value="TK0753"/>
</dbReference>
<dbReference type="HOGENOM" id="CLU_971891_0_0_2"/>
<dbReference type="eggNOG" id="arCOG10652">
    <property type="taxonomic scope" value="Archaea"/>
</dbReference>
<dbReference type="AlphaFoldDB" id="Q5JHC7"/>
<keyword evidence="1" id="KW-0472">Membrane</keyword>
<dbReference type="KEGG" id="tko:TK0753"/>
<accession>Q5JHC7</accession>
<feature type="transmembrane region" description="Helical" evidence="1">
    <location>
        <begin position="142"/>
        <end position="165"/>
    </location>
</feature>
<keyword evidence="1" id="KW-1133">Transmembrane helix</keyword>